<reference evidence="3 4" key="1">
    <citation type="submission" date="2024-02" db="EMBL/GenBank/DDBJ databases">
        <title>High-quality chromosome-scale genome assembly of Pensacola bahiagrass (Paspalum notatum Flugge var. saurae).</title>
        <authorList>
            <person name="Vega J.M."/>
            <person name="Podio M."/>
            <person name="Orjuela J."/>
            <person name="Siena L.A."/>
            <person name="Pessino S.C."/>
            <person name="Combes M.C."/>
            <person name="Mariac C."/>
            <person name="Albertini E."/>
            <person name="Pupilli F."/>
            <person name="Ortiz J.P.A."/>
            <person name="Leblanc O."/>
        </authorList>
    </citation>
    <scope>NUCLEOTIDE SEQUENCE [LARGE SCALE GENOMIC DNA]</scope>
    <source>
        <strain evidence="3">R1</strain>
        <tissue evidence="3">Leaf</tissue>
    </source>
</reference>
<feature type="domain" description="Aminotransferase-like plant mobile" evidence="2">
    <location>
        <begin position="136"/>
        <end position="509"/>
    </location>
</feature>
<protein>
    <recommendedName>
        <fullName evidence="2">Aminotransferase-like plant mobile domain-containing protein</fullName>
    </recommendedName>
</protein>
<dbReference type="AlphaFoldDB" id="A0AAQ3UD80"/>
<accession>A0AAQ3UD80</accession>
<sequence length="764" mass="85648">MRRRQESGPNSALSVVQWVTTTKKCPQNAVPGAAEAGPSENATDEAPPSFEMTSSSHMAAGLPTPELLDADIDSAHRSYLSAVEHRRLRTFQCRPPAEYLYLDNRWLGRLHSAGLLTLARLVEGGPVGRDGRDRSRMVIDPSLITALIDRWRPETHTFHLPCGEMTPTLQDVSYLLGLPIVGETVGPRVIGRTWMEDLEVRFAAFDCLDYLSALEAHPSTRGPSKKWLLQFQATNLHPDADDESVSRFFEAYLLWLFGFIMFKNGHGNTVDKILMPLGSHLELGSAVLAATYRGLCDACIKDDDRARFQGCALLLQLWSYERLAIGRPIVDHRPYELQYYGDLEDDRPTMGTLWVCPRERTWANEQARRTYPNFVAELDRLKADDVVWEPYSPQAVATRAPYGLSSWCTSNSGLWLTKSCLVYDIYVEAHCPDRVMRQFGYQQPFPVPRALDRISRGDHRLSRLGQPCSSTWVQKLKPYVDAWDEADEDVFEPIGDHTDEWYQHFLTWYQARTRIRVTYAETQQVAHEATSTDTYARHRDEALAGAICCQLQSHAHSALTRVQGGNPFSMTEQLEGLTRANEGFLSMMQAWGVSPRMEVAPVQQPPAPPHQTAPSWPYPSMDAPSTSYMPMGPPPMSFPHMGTPSLQPMGPPAFTPIYPQATGFNMSAGAGSSYTQSIYMGTNINDNEAFSFSDIDSDGGGDRHDVLGASQLDGAPLFGTQEATHTPLVQQRPERVARSPDRHTYSTDHVRAQQRTKQRRRRGG</sequence>
<feature type="region of interest" description="Disordered" evidence="1">
    <location>
        <begin position="720"/>
        <end position="764"/>
    </location>
</feature>
<feature type="compositionally biased region" description="Basic and acidic residues" evidence="1">
    <location>
        <begin position="732"/>
        <end position="751"/>
    </location>
</feature>
<dbReference type="Proteomes" id="UP001341281">
    <property type="component" value="Chromosome 08"/>
</dbReference>
<dbReference type="Pfam" id="PF10536">
    <property type="entry name" value="PMD"/>
    <property type="match status" value="1"/>
</dbReference>
<evidence type="ECO:0000313" key="4">
    <source>
        <dbReference type="Proteomes" id="UP001341281"/>
    </source>
</evidence>
<evidence type="ECO:0000313" key="3">
    <source>
        <dbReference type="EMBL" id="WVZ88132.1"/>
    </source>
</evidence>
<keyword evidence="4" id="KW-1185">Reference proteome</keyword>
<feature type="compositionally biased region" description="Basic residues" evidence="1">
    <location>
        <begin position="752"/>
        <end position="764"/>
    </location>
</feature>
<dbReference type="GO" id="GO:0010073">
    <property type="term" value="P:meristem maintenance"/>
    <property type="evidence" value="ECO:0007669"/>
    <property type="project" value="InterPro"/>
</dbReference>
<dbReference type="EMBL" id="CP144752">
    <property type="protein sequence ID" value="WVZ88132.1"/>
    <property type="molecule type" value="Genomic_DNA"/>
</dbReference>
<dbReference type="PANTHER" id="PTHR46033:SF78">
    <property type="entry name" value="OS06G0232700 PROTEIN"/>
    <property type="match status" value="1"/>
</dbReference>
<evidence type="ECO:0000259" key="2">
    <source>
        <dbReference type="Pfam" id="PF10536"/>
    </source>
</evidence>
<dbReference type="InterPro" id="IPR044824">
    <property type="entry name" value="MAIN-like"/>
</dbReference>
<evidence type="ECO:0000256" key="1">
    <source>
        <dbReference type="SAM" id="MobiDB-lite"/>
    </source>
</evidence>
<dbReference type="InterPro" id="IPR019557">
    <property type="entry name" value="AminoTfrase-like_pln_mobile"/>
</dbReference>
<feature type="region of interest" description="Disordered" evidence="1">
    <location>
        <begin position="26"/>
        <end position="62"/>
    </location>
</feature>
<name>A0AAQ3UD80_PASNO</name>
<gene>
    <name evidence="3" type="ORF">U9M48_034682</name>
</gene>
<organism evidence="3 4">
    <name type="scientific">Paspalum notatum var. saurae</name>
    <dbReference type="NCBI Taxonomy" id="547442"/>
    <lineage>
        <taxon>Eukaryota</taxon>
        <taxon>Viridiplantae</taxon>
        <taxon>Streptophyta</taxon>
        <taxon>Embryophyta</taxon>
        <taxon>Tracheophyta</taxon>
        <taxon>Spermatophyta</taxon>
        <taxon>Magnoliopsida</taxon>
        <taxon>Liliopsida</taxon>
        <taxon>Poales</taxon>
        <taxon>Poaceae</taxon>
        <taxon>PACMAD clade</taxon>
        <taxon>Panicoideae</taxon>
        <taxon>Andropogonodae</taxon>
        <taxon>Paspaleae</taxon>
        <taxon>Paspalinae</taxon>
        <taxon>Paspalum</taxon>
    </lineage>
</organism>
<proteinExistence type="predicted"/>
<dbReference type="PANTHER" id="PTHR46033">
    <property type="entry name" value="PROTEIN MAIN-LIKE 2"/>
    <property type="match status" value="1"/>
</dbReference>